<evidence type="ECO:0000313" key="3">
    <source>
        <dbReference type="Proteomes" id="UP000443090"/>
    </source>
</evidence>
<feature type="domain" description="WW" evidence="1">
    <location>
        <begin position="109"/>
        <end position="143"/>
    </location>
</feature>
<dbReference type="PANTHER" id="PTHR24148:SF64">
    <property type="entry name" value="HETEROKARYON INCOMPATIBILITY DOMAIN-CONTAINING PROTEIN"/>
    <property type="match status" value="1"/>
</dbReference>
<dbReference type="SUPFAM" id="SSF51045">
    <property type="entry name" value="WW domain"/>
    <property type="match status" value="1"/>
</dbReference>
<name>A0A8H8RK29_9HELO</name>
<dbReference type="Pfam" id="PF06985">
    <property type="entry name" value="HET"/>
    <property type="match status" value="1"/>
</dbReference>
<dbReference type="Pfam" id="PF26639">
    <property type="entry name" value="Het-6_barrel"/>
    <property type="match status" value="1"/>
</dbReference>
<organism evidence="2 3">
    <name type="scientific">Lachnellula occidentalis</name>
    <dbReference type="NCBI Taxonomy" id="215460"/>
    <lineage>
        <taxon>Eukaryota</taxon>
        <taxon>Fungi</taxon>
        <taxon>Dikarya</taxon>
        <taxon>Ascomycota</taxon>
        <taxon>Pezizomycotina</taxon>
        <taxon>Leotiomycetes</taxon>
        <taxon>Helotiales</taxon>
        <taxon>Lachnaceae</taxon>
        <taxon>Lachnellula</taxon>
    </lineage>
</organism>
<accession>A0A8H8RK29</accession>
<dbReference type="PANTHER" id="PTHR24148">
    <property type="entry name" value="ANKYRIN REPEAT DOMAIN-CONTAINING PROTEIN 39 HOMOLOG-RELATED"/>
    <property type="match status" value="1"/>
</dbReference>
<keyword evidence="3" id="KW-1185">Reference proteome</keyword>
<dbReference type="InterPro" id="IPR010730">
    <property type="entry name" value="HET"/>
</dbReference>
<reference evidence="2 3" key="1">
    <citation type="submission" date="2018-05" db="EMBL/GenBank/DDBJ databases">
        <title>Genome sequencing and assembly of the regulated plant pathogen Lachnellula willkommii and related sister species for the development of diagnostic species identification markers.</title>
        <authorList>
            <person name="Giroux E."/>
            <person name="Bilodeau G."/>
        </authorList>
    </citation>
    <scope>NUCLEOTIDE SEQUENCE [LARGE SCALE GENOMIC DNA]</scope>
    <source>
        <strain evidence="2 3">CBS 160.35</strain>
    </source>
</reference>
<dbReference type="Proteomes" id="UP000443090">
    <property type="component" value="Unassembled WGS sequence"/>
</dbReference>
<dbReference type="AlphaFoldDB" id="A0A8H8RK29"/>
<dbReference type="OrthoDB" id="4850726at2759"/>
<protein>
    <submittedName>
        <fullName evidence="2">Heterokaryon incompatibility protein 6,OR allele</fullName>
    </submittedName>
</protein>
<gene>
    <name evidence="2" type="primary">het-6_1</name>
    <name evidence="2" type="ORF">LOCC1_G006678</name>
</gene>
<dbReference type="InterPro" id="IPR001202">
    <property type="entry name" value="WW_dom"/>
</dbReference>
<dbReference type="CDD" id="cd00201">
    <property type="entry name" value="WW"/>
    <property type="match status" value="1"/>
</dbReference>
<evidence type="ECO:0000259" key="1">
    <source>
        <dbReference type="PROSITE" id="PS50020"/>
    </source>
</evidence>
<proteinExistence type="predicted"/>
<evidence type="ECO:0000313" key="2">
    <source>
        <dbReference type="EMBL" id="TVY35699.1"/>
    </source>
</evidence>
<dbReference type="PROSITE" id="PS50020">
    <property type="entry name" value="WW_DOMAIN_2"/>
    <property type="match status" value="1"/>
</dbReference>
<sequence length="780" mass="88989">MSHPQYHVDHPLWSRFLRWSTIRPKRRERTNSISSPVLTLDSDKDRTRELESLNDYEHTPLPDPQTFIRLVTLLPGKFEDDVRVQIHHETLRPRSGGKSRRMTLAEVRKDMPAGWEAFQTIIDNRYFFRNQQMGKIQWQHPDPNFHTDKYEVPPKDDGIVPKYETVSYVWGNPQKSAIIIVDGPEGPTKLRVTQSLIRALRYLRYPEESRILWIDAICLNQSDYAELNRQVPRMHDIYKLAYKGTAWLGREDVGSTHALTTLQYLGDQVVAESETGLLFSSPDAEKEKWFDPDFELPYSQDTWNAILTLLQRPWFNRLWVVQEIQPGAMVQCGHDTIPLSAFTEAIYCLYSKARLPTDLRRYLEQATGTLARLPGLCFTRLLYRASTFKGCLDPRDKIYGLLGLAPRKIAASMVVDYGESNTAADVYAMVLLNHAKLTQRLEHFHNCFGGGKFTQNAPSWVPDWFSDIPGETYLPPQFAAATSRAHFSSSNSKNETGTPDTLRVRGVRCGVVSHVTGHLPPRLDSWEAIRRVRRWQPDDLDTSTYGPTGESMRKAYAITLICNALKEREPDWILSSAEEWEKQEHDQALFGEQAKPQDVTGVQASGKIRSDVSDALQCCGDRLFFRTYEGYMGLAPADTQVGDVTAFFLGCSTPLVLRPSKHSPGHFSIVGECFVHGLHDAIALLGPLPQPWTGIAAWVEGDRRCLRFLNTETHEVTKEDPRLEPLVGWERIDKDVDGDDPILYDFFKHKESGQIINYDPRLEPDKLEAKGVVLDWFSLV</sequence>
<dbReference type="InterPro" id="IPR052895">
    <property type="entry name" value="HetReg/Transcr_Mod"/>
</dbReference>
<dbReference type="InterPro" id="IPR036020">
    <property type="entry name" value="WW_dom_sf"/>
</dbReference>
<dbReference type="EMBL" id="QGMI01000938">
    <property type="protein sequence ID" value="TVY35699.1"/>
    <property type="molecule type" value="Genomic_DNA"/>
</dbReference>
<comment type="caution">
    <text evidence="2">The sequence shown here is derived from an EMBL/GenBank/DDBJ whole genome shotgun (WGS) entry which is preliminary data.</text>
</comment>